<protein>
    <recommendedName>
        <fullName evidence="4">ER membrane protein complex subunit 1</fullName>
    </recommendedName>
</protein>
<evidence type="ECO:0000256" key="3">
    <source>
        <dbReference type="ARBA" id="ARBA00011276"/>
    </source>
</evidence>
<evidence type="ECO:0000313" key="15">
    <source>
        <dbReference type="EMBL" id="KAH7293958.1"/>
    </source>
</evidence>
<evidence type="ECO:0000256" key="1">
    <source>
        <dbReference type="ARBA" id="ARBA00004115"/>
    </source>
</evidence>
<keyword evidence="16" id="KW-1185">Reference proteome</keyword>
<dbReference type="InterPro" id="IPR015943">
    <property type="entry name" value="WD40/YVTN_repeat-like_dom_sf"/>
</dbReference>
<comment type="subcellular location">
    <subcellularLocation>
        <location evidence="1">Endoplasmic reticulum membrane</location>
        <topology evidence="1">Single-pass type I membrane protein</topology>
    </subcellularLocation>
</comment>
<evidence type="ECO:0000256" key="10">
    <source>
        <dbReference type="ARBA" id="ARBA00023180"/>
    </source>
</evidence>
<feature type="domain" description="ER membrane protein complex subunit 1 C-terminal" evidence="13">
    <location>
        <begin position="780"/>
        <end position="997"/>
    </location>
</feature>
<dbReference type="InterPro" id="IPR011678">
    <property type="entry name" value="EMC1_C"/>
</dbReference>
<dbReference type="InterPro" id="IPR026895">
    <property type="entry name" value="EMC1"/>
</dbReference>
<evidence type="ECO:0000256" key="12">
    <source>
        <dbReference type="SAM" id="SignalP"/>
    </source>
</evidence>
<dbReference type="OMA" id="WSIMPLN"/>
<evidence type="ECO:0000256" key="6">
    <source>
        <dbReference type="ARBA" id="ARBA00022729"/>
    </source>
</evidence>
<evidence type="ECO:0000256" key="7">
    <source>
        <dbReference type="ARBA" id="ARBA00022824"/>
    </source>
</evidence>
<keyword evidence="6 12" id="KW-0732">Signal</keyword>
<dbReference type="GO" id="GO:0034975">
    <property type="term" value="P:protein folding in endoplasmic reticulum"/>
    <property type="evidence" value="ECO:0007669"/>
    <property type="project" value="TreeGrafter"/>
</dbReference>
<accession>A0A8T2RE91</accession>
<keyword evidence="9 11" id="KW-0472">Membrane</keyword>
<reference evidence="15" key="1">
    <citation type="submission" date="2021-08" db="EMBL/GenBank/DDBJ databases">
        <title>WGS assembly of Ceratopteris richardii.</title>
        <authorList>
            <person name="Marchant D.B."/>
            <person name="Chen G."/>
            <person name="Jenkins J."/>
            <person name="Shu S."/>
            <person name="Leebens-Mack J."/>
            <person name="Grimwood J."/>
            <person name="Schmutz J."/>
            <person name="Soltis P."/>
            <person name="Soltis D."/>
            <person name="Chen Z.-H."/>
        </authorList>
    </citation>
    <scope>NUCLEOTIDE SEQUENCE</scope>
    <source>
        <strain evidence="15">Whitten #5841</strain>
        <tissue evidence="15">Leaf</tissue>
    </source>
</reference>
<dbReference type="PANTHER" id="PTHR21573:SF0">
    <property type="entry name" value="ER MEMBRANE PROTEIN COMPLEX SUBUNIT 1"/>
    <property type="match status" value="1"/>
</dbReference>
<dbReference type="Gene3D" id="2.130.10.10">
    <property type="entry name" value="YVTN repeat-like/Quinoprotein amine dehydrogenase"/>
    <property type="match status" value="1"/>
</dbReference>
<dbReference type="InterPro" id="IPR011047">
    <property type="entry name" value="Quinoprotein_ADH-like_sf"/>
</dbReference>
<dbReference type="Proteomes" id="UP000825935">
    <property type="component" value="Chromosome 28"/>
</dbReference>
<feature type="transmembrane region" description="Helical" evidence="11">
    <location>
        <begin position="965"/>
        <end position="988"/>
    </location>
</feature>
<evidence type="ECO:0000256" key="2">
    <source>
        <dbReference type="ARBA" id="ARBA00007904"/>
    </source>
</evidence>
<dbReference type="GO" id="GO:0072546">
    <property type="term" value="C:EMC complex"/>
    <property type="evidence" value="ECO:0007669"/>
    <property type="project" value="InterPro"/>
</dbReference>
<keyword evidence="10" id="KW-0325">Glycoprotein</keyword>
<keyword evidence="5 11" id="KW-0812">Transmembrane</keyword>
<keyword evidence="7" id="KW-0256">Endoplasmic reticulum</keyword>
<evidence type="ECO:0000256" key="9">
    <source>
        <dbReference type="ARBA" id="ARBA00023136"/>
    </source>
</evidence>
<feature type="signal peptide" evidence="12">
    <location>
        <begin position="1"/>
        <end position="30"/>
    </location>
</feature>
<comment type="caution">
    <text evidence="15">The sequence shown here is derived from an EMBL/GenBank/DDBJ whole genome shotgun (WGS) entry which is preliminary data.</text>
</comment>
<dbReference type="OrthoDB" id="28092at2759"/>
<comment type="similarity">
    <text evidence="2">Belongs to the EMC1 family.</text>
</comment>
<proteinExistence type="inferred from homology"/>
<evidence type="ECO:0000259" key="14">
    <source>
        <dbReference type="Pfam" id="PF25293"/>
    </source>
</evidence>
<feature type="domain" description="EMC1 first beta-propeller" evidence="14">
    <location>
        <begin position="31"/>
        <end position="424"/>
    </location>
</feature>
<evidence type="ECO:0000256" key="11">
    <source>
        <dbReference type="SAM" id="Phobius"/>
    </source>
</evidence>
<name>A0A8T2RE91_CERRI</name>
<evidence type="ECO:0000256" key="4">
    <source>
        <dbReference type="ARBA" id="ARBA00020824"/>
    </source>
</evidence>
<feature type="chain" id="PRO_5035807628" description="ER membrane protein complex subunit 1" evidence="12">
    <location>
        <begin position="31"/>
        <end position="998"/>
    </location>
</feature>
<organism evidence="15 16">
    <name type="scientific">Ceratopteris richardii</name>
    <name type="common">Triangle waterfern</name>
    <dbReference type="NCBI Taxonomy" id="49495"/>
    <lineage>
        <taxon>Eukaryota</taxon>
        <taxon>Viridiplantae</taxon>
        <taxon>Streptophyta</taxon>
        <taxon>Embryophyta</taxon>
        <taxon>Tracheophyta</taxon>
        <taxon>Polypodiopsida</taxon>
        <taxon>Polypodiidae</taxon>
        <taxon>Polypodiales</taxon>
        <taxon>Pteridineae</taxon>
        <taxon>Pteridaceae</taxon>
        <taxon>Parkerioideae</taxon>
        <taxon>Ceratopteris</taxon>
    </lineage>
</organism>
<dbReference type="AlphaFoldDB" id="A0A8T2RE91"/>
<evidence type="ECO:0000256" key="8">
    <source>
        <dbReference type="ARBA" id="ARBA00022989"/>
    </source>
</evidence>
<comment type="subunit">
    <text evidence="3">Component of the ER membrane protein complex (EMC).</text>
</comment>
<dbReference type="EMBL" id="CM035433">
    <property type="protein sequence ID" value="KAH7293958.1"/>
    <property type="molecule type" value="Genomic_DNA"/>
</dbReference>
<sequence length="998" mass="111466">MAKGPMSTPSSYAAALVMLFPALFFSLCFSVYEDQVGIWDWHQQYIGSVKEAAFQTQGAGRKRVVVATEENVLASLNLRSGEIYWKHVFGDSDNIDGLEILLGKYVLTLSQQGSVLRAWHLPDGQLIWETSSLSPGSNAMLIVTSIDLHTESGKGKLLLILGDRHLLGVSSVDGALKWSIESKELSDNGEMNIKKIVQHDEKSIYGVGFLSLSGFVVWDIDAKTGHINSRDVITHHQELSMNDLIVTESSVISLDRDGKNIVWISLNQQVLQIASIERHIPDGKGRPHLMEEHAGNIFVLKFKNQISLVNLGSSNVPELIQSLQDHSIVSLGIALPGGDKHALSVIQQVSEDKINVHIFMEEGDKIKVSSELVGSDIQRGFVKKAYLNAYTRNDRSHGFRVLVVAEDSSLSLLQQGEMVWNREDGLASIIEASTAELPLEKEGVSVARVEHSLLEWLKGHWLKLKTALMVASVEEAAAVQALRLKSTDKTKMSRDHNGFRKLLVVLTKTGKLYTLHTGDGRIVWSSFISGFRRSGGKLTMLKLLPWQVPHKHAMHENPVFLVAAKVASEENKFGLLAWVDAYSGMEINSVRLTYFIEQIIPLPLTDGAEQRLHIIIDDHANAHLFPATDESLQIFLEHAQSTYFYMTDKEKGTITGFAVKGPQTASPLSPSDGVLFRSQQLWTIMFPSDTERIVTTATRRVDEVVHTQAKILTNQDVLYKYLNKNTLFVATIAPSGAEAFGETSPEENWLVVYIIDTITGRILYRLKHSGMCGPVHAVFSENWIVYHYFNVRAHRFEYSVIEMYDRNRIDNKNMLQFMLGKDNATATLSSYSHVDLDVKTQSYFFSHSIKALTVTSTARGITGKQILVGSVGDQILALDKRFFDPRRTAEPTQAEKEDGIIPLTDAIPILPQFYLSHAYRVEGLRGIITVPAGLESTSLVFAYGVDLFYTHTAPSRIYDSLTGEFNYALLLITIFALLIAIIISWILSERKELKEKWK</sequence>
<evidence type="ECO:0000259" key="13">
    <source>
        <dbReference type="Pfam" id="PF07774"/>
    </source>
</evidence>
<dbReference type="PANTHER" id="PTHR21573">
    <property type="entry name" value="ER MEMBRANE PROTEIN COMPLEX SUBUNIT 1"/>
    <property type="match status" value="1"/>
</dbReference>
<keyword evidence="8 11" id="KW-1133">Transmembrane helix</keyword>
<gene>
    <name evidence="15" type="ORF">KP509_28G050000</name>
</gene>
<dbReference type="SUPFAM" id="SSF50998">
    <property type="entry name" value="Quinoprotein alcohol dehydrogenase-like"/>
    <property type="match status" value="1"/>
</dbReference>
<dbReference type="Pfam" id="PF07774">
    <property type="entry name" value="EMC1_C"/>
    <property type="match status" value="1"/>
</dbReference>
<dbReference type="InterPro" id="IPR058545">
    <property type="entry name" value="Beta-prop_EMC1_1st"/>
</dbReference>
<evidence type="ECO:0000256" key="5">
    <source>
        <dbReference type="ARBA" id="ARBA00022692"/>
    </source>
</evidence>
<evidence type="ECO:0000313" key="16">
    <source>
        <dbReference type="Proteomes" id="UP000825935"/>
    </source>
</evidence>
<dbReference type="Pfam" id="PF25293">
    <property type="entry name" value="Beta-prop_EMC1_N"/>
    <property type="match status" value="1"/>
</dbReference>